<dbReference type="Gene3D" id="3.30.750.24">
    <property type="entry name" value="STAS domain"/>
    <property type="match status" value="1"/>
</dbReference>
<keyword evidence="2 5" id="KW-0812">Transmembrane</keyword>
<feature type="domain" description="STAS" evidence="6">
    <location>
        <begin position="454"/>
        <end position="574"/>
    </location>
</feature>
<evidence type="ECO:0000259" key="6">
    <source>
        <dbReference type="PROSITE" id="PS50801"/>
    </source>
</evidence>
<feature type="transmembrane region" description="Helical" evidence="5">
    <location>
        <begin position="128"/>
        <end position="148"/>
    </location>
</feature>
<evidence type="ECO:0000256" key="4">
    <source>
        <dbReference type="ARBA" id="ARBA00023136"/>
    </source>
</evidence>
<feature type="transmembrane region" description="Helical" evidence="5">
    <location>
        <begin position="53"/>
        <end position="69"/>
    </location>
</feature>
<comment type="caution">
    <text evidence="7">The sequence shown here is derived from an EMBL/GenBank/DDBJ whole genome shotgun (WGS) entry which is preliminary data.</text>
</comment>
<dbReference type="GO" id="GO:0016020">
    <property type="term" value="C:membrane"/>
    <property type="evidence" value="ECO:0007669"/>
    <property type="project" value="UniProtKB-SubCell"/>
</dbReference>
<dbReference type="PROSITE" id="PS50801">
    <property type="entry name" value="STAS"/>
    <property type="match status" value="1"/>
</dbReference>
<dbReference type="SUPFAM" id="SSF52091">
    <property type="entry name" value="SpoIIaa-like"/>
    <property type="match status" value="1"/>
</dbReference>
<keyword evidence="8" id="KW-1185">Reference proteome</keyword>
<evidence type="ECO:0000313" key="7">
    <source>
        <dbReference type="EMBL" id="MBA4611869.1"/>
    </source>
</evidence>
<feature type="transmembrane region" description="Helical" evidence="5">
    <location>
        <begin position="404"/>
        <end position="431"/>
    </location>
</feature>
<protein>
    <submittedName>
        <fullName evidence="7">Sulfate permease</fullName>
    </submittedName>
</protein>
<proteinExistence type="predicted"/>
<dbReference type="CDD" id="cd07042">
    <property type="entry name" value="STAS_SulP_like_sulfate_transporter"/>
    <property type="match status" value="1"/>
</dbReference>
<evidence type="ECO:0000256" key="1">
    <source>
        <dbReference type="ARBA" id="ARBA00004141"/>
    </source>
</evidence>
<reference evidence="7 8" key="1">
    <citation type="submission" date="2020-07" db="EMBL/GenBank/DDBJ databases">
        <authorList>
            <person name="Li M."/>
        </authorList>
    </citation>
    <scope>NUCLEOTIDE SEQUENCE [LARGE SCALE GENOMIC DNA]</scope>
    <source>
        <strain evidence="7 8">DSM 23284</strain>
    </source>
</reference>
<gene>
    <name evidence="7" type="primary">sulP</name>
    <name evidence="7" type="ORF">H1W37_09420</name>
</gene>
<feature type="transmembrane region" description="Helical" evidence="5">
    <location>
        <begin position="266"/>
        <end position="294"/>
    </location>
</feature>
<feature type="transmembrane region" description="Helical" evidence="5">
    <location>
        <begin position="217"/>
        <end position="237"/>
    </location>
</feature>
<dbReference type="InterPro" id="IPR036513">
    <property type="entry name" value="STAS_dom_sf"/>
</dbReference>
<feature type="transmembrane region" description="Helical" evidence="5">
    <location>
        <begin position="26"/>
        <end position="46"/>
    </location>
</feature>
<feature type="transmembrane region" description="Helical" evidence="5">
    <location>
        <begin position="306"/>
        <end position="324"/>
    </location>
</feature>
<dbReference type="InterPro" id="IPR002645">
    <property type="entry name" value="STAS_dom"/>
</dbReference>
<dbReference type="RefSeq" id="WP_181760064.1">
    <property type="nucleotide sequence ID" value="NZ_BMCR01000008.1"/>
</dbReference>
<keyword evidence="3 5" id="KW-1133">Transmembrane helix</keyword>
<comment type="subcellular location">
    <subcellularLocation>
        <location evidence="1">Membrane</location>
        <topology evidence="1">Multi-pass membrane protein</topology>
    </subcellularLocation>
</comment>
<dbReference type="PANTHER" id="PTHR11814">
    <property type="entry name" value="SULFATE TRANSPORTER"/>
    <property type="match status" value="1"/>
</dbReference>
<feature type="transmembrane region" description="Helical" evidence="5">
    <location>
        <begin position="371"/>
        <end position="392"/>
    </location>
</feature>
<dbReference type="Proteomes" id="UP000559404">
    <property type="component" value="Unassembled WGS sequence"/>
</dbReference>
<dbReference type="NCBIfam" id="TIGR00815">
    <property type="entry name" value="sulP"/>
    <property type="match status" value="1"/>
</dbReference>
<dbReference type="InterPro" id="IPR011547">
    <property type="entry name" value="SLC26A/SulP_dom"/>
</dbReference>
<dbReference type="EMBL" id="JACEON010000007">
    <property type="protein sequence ID" value="MBA4611869.1"/>
    <property type="molecule type" value="Genomic_DNA"/>
</dbReference>
<evidence type="ECO:0000256" key="5">
    <source>
        <dbReference type="SAM" id="Phobius"/>
    </source>
</evidence>
<keyword evidence="4 5" id="KW-0472">Membrane</keyword>
<dbReference type="GO" id="GO:0055085">
    <property type="term" value="P:transmembrane transport"/>
    <property type="evidence" value="ECO:0007669"/>
    <property type="project" value="InterPro"/>
</dbReference>
<feature type="transmembrane region" description="Helical" evidence="5">
    <location>
        <begin position="75"/>
        <end position="94"/>
    </location>
</feature>
<accession>A0A838XKL1</accession>
<feature type="transmembrane region" description="Helical" evidence="5">
    <location>
        <begin position="344"/>
        <end position="364"/>
    </location>
</feature>
<evidence type="ECO:0000256" key="3">
    <source>
        <dbReference type="ARBA" id="ARBA00022989"/>
    </source>
</evidence>
<feature type="transmembrane region" description="Helical" evidence="5">
    <location>
        <begin position="101"/>
        <end position="122"/>
    </location>
</feature>
<name>A0A838XKL1_9HYPH</name>
<feature type="transmembrane region" description="Helical" evidence="5">
    <location>
        <begin position="179"/>
        <end position="197"/>
    </location>
</feature>
<evidence type="ECO:0000256" key="2">
    <source>
        <dbReference type="ARBA" id="ARBA00022692"/>
    </source>
</evidence>
<dbReference type="AlphaFoldDB" id="A0A838XKL1"/>
<sequence>MKQLKAYLPILDWGRQYTRDAATNDLIAAIIVTIMLIPQSLAYALLAGLPPEIGLYASILPLVAYAVFGTSRALAVGPVAVVSLMTASAVGELAAQGTAEYLGAAIALAFLSGLMLLAMGFFRLGFLASLLSHPVISGFITASGLLIAASQLKHLLGISASGHTLLEIGGALVANLSAINPYTLAIGIPATAFLFWVRSGLKPALIRRGMGPRMADVFAKAGPVAAVAVTTIAAIAFDLGAKGVRLVGDIPTGLPMPTLPPFSLDLWAQLAVPALLISVIGFVESVSVAQTLAAKKRQRIAPDQELIGLGAANIASAVSGGYPVTGGFARSVVNFDAGAETPAAGAYTAVGIALATLFLTPLLASLPQATLAATIIVAVLSLVDLGALKRVFAYSRSDFTAMAGTILVTLGFGVEIGVMTGVAVSLALYLYRNSRPHMAIVGIVPGTEHFRNIKRHKVITGETVLSVRVDESLFFANSRYLEDRLLELVAERPRLAHVVLMCTAVNEIDASALESLEEINRRLSDSGVSFHLSEVKGPVMDRLERTDFLDHLSGRVFLTQYEAFAALDPTTAHIAEARSPRRATEPNFWIGPQI</sequence>
<dbReference type="InterPro" id="IPR001902">
    <property type="entry name" value="SLC26A/SulP_fam"/>
</dbReference>
<evidence type="ECO:0000313" key="8">
    <source>
        <dbReference type="Proteomes" id="UP000559404"/>
    </source>
</evidence>
<dbReference type="Pfam" id="PF00916">
    <property type="entry name" value="Sulfate_transp"/>
    <property type="match status" value="1"/>
</dbReference>
<reference evidence="7 8" key="2">
    <citation type="submission" date="2020-08" db="EMBL/GenBank/DDBJ databases">
        <title>Stappia taiwanensis sp. nov., isolated from a coastal thermal spring.</title>
        <authorList>
            <person name="Kampfer P."/>
        </authorList>
    </citation>
    <scope>NUCLEOTIDE SEQUENCE [LARGE SCALE GENOMIC DNA]</scope>
    <source>
        <strain evidence="7 8">DSM 23284</strain>
    </source>
</reference>
<dbReference type="Pfam" id="PF01740">
    <property type="entry name" value="STAS"/>
    <property type="match status" value="1"/>
</dbReference>
<organism evidence="7 8">
    <name type="scientific">Stappia taiwanensis</name>
    <dbReference type="NCBI Taxonomy" id="992267"/>
    <lineage>
        <taxon>Bacteria</taxon>
        <taxon>Pseudomonadati</taxon>
        <taxon>Pseudomonadota</taxon>
        <taxon>Alphaproteobacteria</taxon>
        <taxon>Hyphomicrobiales</taxon>
        <taxon>Stappiaceae</taxon>
        <taxon>Stappia</taxon>
    </lineage>
</organism>